<protein>
    <submittedName>
        <fullName evidence="4">Uncharacterized protein LOC118424512</fullName>
    </submittedName>
</protein>
<keyword evidence="2" id="KW-0732">Signal</keyword>
<keyword evidence="3" id="KW-1185">Reference proteome</keyword>
<dbReference type="RefSeq" id="XP_035688983.1">
    <property type="nucleotide sequence ID" value="XM_035833090.1"/>
</dbReference>
<reference evidence="4" key="2">
    <citation type="submission" date="2025-08" db="UniProtKB">
        <authorList>
            <consortium name="RefSeq"/>
        </authorList>
    </citation>
    <scope>IDENTIFICATION</scope>
    <source>
        <strain evidence="4">S238N-H82</strain>
        <tissue evidence="4">Testes</tissue>
    </source>
</reference>
<evidence type="ECO:0000313" key="4">
    <source>
        <dbReference type="RefSeq" id="XP_035688983.1"/>
    </source>
</evidence>
<dbReference type="Proteomes" id="UP000001554">
    <property type="component" value="Chromosome 10"/>
</dbReference>
<organism evidence="3 4">
    <name type="scientific">Branchiostoma floridae</name>
    <name type="common">Florida lancelet</name>
    <name type="synonym">Amphioxus</name>
    <dbReference type="NCBI Taxonomy" id="7739"/>
    <lineage>
        <taxon>Eukaryota</taxon>
        <taxon>Metazoa</taxon>
        <taxon>Chordata</taxon>
        <taxon>Cephalochordata</taxon>
        <taxon>Leptocardii</taxon>
        <taxon>Amphioxiformes</taxon>
        <taxon>Branchiostomatidae</taxon>
        <taxon>Branchiostoma</taxon>
    </lineage>
</organism>
<gene>
    <name evidence="4" type="primary">LOC118424512</name>
</gene>
<accession>A0A9J7LUU4</accession>
<dbReference type="AlphaFoldDB" id="A0A9J7LUU4"/>
<feature type="chain" id="PRO_5039942383" evidence="2">
    <location>
        <begin position="27"/>
        <end position="503"/>
    </location>
</feature>
<evidence type="ECO:0000256" key="1">
    <source>
        <dbReference type="SAM" id="MobiDB-lite"/>
    </source>
</evidence>
<feature type="signal peptide" evidence="2">
    <location>
        <begin position="1"/>
        <end position="26"/>
    </location>
</feature>
<evidence type="ECO:0000313" key="3">
    <source>
        <dbReference type="Proteomes" id="UP000001554"/>
    </source>
</evidence>
<reference evidence="3" key="1">
    <citation type="journal article" date="2020" name="Nat. Ecol. Evol.">
        <title>Deeply conserved synteny resolves early events in vertebrate evolution.</title>
        <authorList>
            <person name="Simakov O."/>
            <person name="Marletaz F."/>
            <person name="Yue J.X."/>
            <person name="O'Connell B."/>
            <person name="Jenkins J."/>
            <person name="Brandt A."/>
            <person name="Calef R."/>
            <person name="Tung C.H."/>
            <person name="Huang T.K."/>
            <person name="Schmutz J."/>
            <person name="Satoh N."/>
            <person name="Yu J.K."/>
            <person name="Putnam N.H."/>
            <person name="Green R.E."/>
            <person name="Rokhsar D.S."/>
        </authorList>
    </citation>
    <scope>NUCLEOTIDE SEQUENCE [LARGE SCALE GENOMIC DNA]</scope>
    <source>
        <strain evidence="3">S238N-H82</strain>
    </source>
</reference>
<dbReference type="GeneID" id="118424512"/>
<sequence>MARKSRQLLLWLRIAFIAALVDVSNTQGTMLGNCELSDLLLGMRNCETNFVLALCHSPEQDCWNHPNITTVNTCVKTILRNCFEGTVPSESLDSIVDNLWGNIGYNVTEQYCTAEKFEGPFFPSNGGPPPCSQEYPDVLTSCETDFFLKYLANISDPTLCREFGAMTTCKVTAVEQHCNLTDDNLKLLNVTWDITYNPFCLCPNVEPTTHAPTTPQQTATPLGRCSADDVIRMTQQCESEFIYAMCTNPDMDCITHPDMPTLENCTRDVFYDCIVGIFPDQMVEAFTANFVDTFNAVELYCNGSTFRPAEMRTSGEGAECTEQYSTESAMCVQEFMEYYMSNKSHPELCREYAKMTECKHSALDDHCHSVHFDKLYEIRMRLRSDYNPFCQCPNQYGLSTTTTTSTIPRISTVTALLPSMIGTAEMTTETRSIATTLVTTTREATSIATTASTITHGAKITSNTTTVTPGVTTKATHTTSRTMTTMEGRSQVPTHPTTMATTA</sequence>
<dbReference type="KEGG" id="bfo:118424512"/>
<evidence type="ECO:0000256" key="2">
    <source>
        <dbReference type="SAM" id="SignalP"/>
    </source>
</evidence>
<feature type="compositionally biased region" description="Low complexity" evidence="1">
    <location>
        <begin position="465"/>
        <end position="485"/>
    </location>
</feature>
<feature type="compositionally biased region" description="Polar residues" evidence="1">
    <location>
        <begin position="487"/>
        <end position="503"/>
    </location>
</feature>
<dbReference type="OrthoDB" id="10061388at2759"/>
<feature type="region of interest" description="Disordered" evidence="1">
    <location>
        <begin position="465"/>
        <end position="503"/>
    </location>
</feature>
<name>A0A9J7LUU4_BRAFL</name>
<proteinExistence type="predicted"/>